<sequence>MNPNISVILLAQAKDMLSYEHRSAQQEGNTLSNLSTPTADQLAAARLVHWHHNADPILTINMLRDWLNTSGLVFFTPRAAQLSAPAPSFVEATLGTPNAAPTLADTEQSRSLLSRLILDGGAIPLNLLGSPTGTGSEIPDFIVSPLAFPYIFTLRGDKAWKQPPTTSGASKVSPLALNTYNLLAERAKDHATGMSSYDLTTQLGKEVTETAVLRSLTELWQHLRVIPVPQLDGASTLWELTTTRFTKQIKAGANTGQPTALSALISLYLGQAIVASEEDIETFLSPVAARSRIRDVIHALISARQLETIAVEGRTVLHVTGELPVFLAVAVPSTTDIDSVVAIEGESSETGETSGRITKFIPKPRKVGTGFISKPSRDPGAATARERRPFTRESNRPERPSFTKPWEEEKANQFEAKSSSRLSEDGGDTARTQPRVAERKTSFDRAGKRPSFGSKPAFGSKPTFGDKPRFAGNRPSFGKDKPSFGHDRPTFRRSEGSSESRPPRREFTQRPYSDAPVEGNDRPRRTFSKSSTSGRDREGFAGKPSFGRDNSERRPPRREVTPRPVGESPDSRPARRTFGDRSAKPGFGSPRKAASFSSRPQRSIDGGDRTNGFAPRKSFVRRDEAAGPSRFGGKPSPSRDRKDSGGRSESAASRPSGPPYRKFDAPRSPRSSPSDRSARRENSGDSSPRPSGGYAGKSGGGLGAKKPFGKPGGGYVGKSTGGSFAGKKAYGKSTATTGKPASTFDKFKGNKKPFGNRPPARKFKREEGE</sequence>
<feature type="compositionally biased region" description="Basic and acidic residues" evidence="1">
    <location>
        <begin position="436"/>
        <end position="447"/>
    </location>
</feature>
<dbReference type="AlphaFoldDB" id="A0AAU7ZNJ7"/>
<feature type="region of interest" description="Disordered" evidence="1">
    <location>
        <begin position="365"/>
        <end position="769"/>
    </location>
</feature>
<evidence type="ECO:0000313" key="2">
    <source>
        <dbReference type="EMBL" id="XCB32517.1"/>
    </source>
</evidence>
<dbReference type="KEGG" id="tpsc:RBB77_19050"/>
<dbReference type="RefSeq" id="WP_353063361.1">
    <property type="nucleotide sequence ID" value="NZ_CP132942.1"/>
</dbReference>
<evidence type="ECO:0000256" key="1">
    <source>
        <dbReference type="SAM" id="MobiDB-lite"/>
    </source>
</evidence>
<proteinExistence type="predicted"/>
<feature type="compositionally biased region" description="Basic and acidic residues" evidence="1">
    <location>
        <begin position="549"/>
        <end position="561"/>
    </location>
</feature>
<feature type="compositionally biased region" description="Basic and acidic residues" evidence="1">
    <location>
        <begin position="477"/>
        <end position="508"/>
    </location>
</feature>
<feature type="compositionally biased region" description="Gly residues" evidence="1">
    <location>
        <begin position="693"/>
        <end position="703"/>
    </location>
</feature>
<dbReference type="EMBL" id="CP132942">
    <property type="protein sequence ID" value="XCB32517.1"/>
    <property type="molecule type" value="Genomic_DNA"/>
</dbReference>
<accession>A0AAU7ZNJ7</accession>
<feature type="compositionally biased region" description="Basic and acidic residues" evidence="1">
    <location>
        <begin position="384"/>
        <end position="412"/>
    </location>
</feature>
<organism evidence="2">
    <name type="scientific">Tunturiibacter psychrotolerans</name>
    <dbReference type="NCBI Taxonomy" id="3069686"/>
    <lineage>
        <taxon>Bacteria</taxon>
        <taxon>Pseudomonadati</taxon>
        <taxon>Acidobacteriota</taxon>
        <taxon>Terriglobia</taxon>
        <taxon>Terriglobales</taxon>
        <taxon>Acidobacteriaceae</taxon>
        <taxon>Tunturiibacter</taxon>
    </lineage>
</organism>
<name>A0AAU7ZNJ7_9BACT</name>
<reference evidence="2" key="1">
    <citation type="submission" date="2023-08" db="EMBL/GenBank/DDBJ databases">
        <authorList>
            <person name="Messyasz A."/>
            <person name="Mannisto M.K."/>
            <person name="Kerkhof L.J."/>
            <person name="Haggblom M."/>
        </authorList>
    </citation>
    <scope>NUCLEOTIDE SEQUENCE</scope>
    <source>
        <strain evidence="2">X5P6</strain>
    </source>
</reference>
<feature type="compositionally biased region" description="Basic and acidic residues" evidence="1">
    <location>
        <begin position="569"/>
        <end position="583"/>
    </location>
</feature>
<reference evidence="2" key="2">
    <citation type="journal article" date="2024" name="Environ. Microbiol.">
        <title>Genome analysis and description of Tunturibacter gen. nov. expands the diversity of Terriglobia in tundra soils.</title>
        <authorList>
            <person name="Messyasz A."/>
            <person name="Mannisto M.K."/>
            <person name="Kerkhof L.J."/>
            <person name="Haggblom M.M."/>
        </authorList>
    </citation>
    <scope>NUCLEOTIDE SEQUENCE</scope>
    <source>
        <strain evidence="2">X5P6</strain>
    </source>
</reference>
<feature type="compositionally biased region" description="Basic and acidic residues" evidence="1">
    <location>
        <begin position="637"/>
        <end position="646"/>
    </location>
</feature>
<gene>
    <name evidence="2" type="ORF">RBB77_19050</name>
</gene>
<feature type="compositionally biased region" description="Gly residues" evidence="1">
    <location>
        <begin position="710"/>
        <end position="724"/>
    </location>
</feature>
<protein>
    <submittedName>
        <fullName evidence="2">Uncharacterized protein</fullName>
    </submittedName>
</protein>